<name>A0A094IXS1_9GAMM</name>
<dbReference type="InterPro" id="IPR035093">
    <property type="entry name" value="RelE/ParE_toxin_dom_sf"/>
</dbReference>
<evidence type="ECO:0000256" key="2">
    <source>
        <dbReference type="ARBA" id="ARBA00022649"/>
    </source>
</evidence>
<organism evidence="7 8">
    <name type="scientific">Pseudidiomarina salinarum</name>
    <dbReference type="NCBI Taxonomy" id="435908"/>
    <lineage>
        <taxon>Bacteria</taxon>
        <taxon>Pseudomonadati</taxon>
        <taxon>Pseudomonadota</taxon>
        <taxon>Gammaproteobacteria</taxon>
        <taxon>Alteromonadales</taxon>
        <taxon>Idiomarinaceae</taxon>
        <taxon>Pseudidiomarina</taxon>
    </lineage>
</organism>
<dbReference type="GO" id="GO:0016787">
    <property type="term" value="F:hydrolase activity"/>
    <property type="evidence" value="ECO:0007669"/>
    <property type="project" value="UniProtKB-KW"/>
</dbReference>
<gene>
    <name evidence="7" type="ORF">IDSA_08870</name>
</gene>
<sequence length="83" mass="9739">MSGTAIAWDDYLSWQNDPVKRRAIDALIRACMRTPFAGIGKPEPLQGSLSGFWSRRIDRKHRLVYHFEEGYLTILQCRYHDQK</sequence>
<evidence type="ECO:0000313" key="8">
    <source>
        <dbReference type="Proteomes" id="UP000054363"/>
    </source>
</evidence>
<dbReference type="eggNOG" id="COG4115">
    <property type="taxonomic scope" value="Bacteria"/>
</dbReference>
<evidence type="ECO:0000256" key="4">
    <source>
        <dbReference type="ARBA" id="ARBA00022759"/>
    </source>
</evidence>
<evidence type="ECO:0000256" key="5">
    <source>
        <dbReference type="ARBA" id="ARBA00022801"/>
    </source>
</evidence>
<keyword evidence="4" id="KW-0255">Endonuclease</keyword>
<dbReference type="Gene3D" id="3.30.2310.20">
    <property type="entry name" value="RelE-like"/>
    <property type="match status" value="1"/>
</dbReference>
<dbReference type="GO" id="GO:0004519">
    <property type="term" value="F:endonuclease activity"/>
    <property type="evidence" value="ECO:0007669"/>
    <property type="project" value="UniProtKB-KW"/>
</dbReference>
<dbReference type="STRING" id="435908.IDSA_08870"/>
<reference evidence="7 8" key="1">
    <citation type="submission" date="2014-06" db="EMBL/GenBank/DDBJ databases">
        <title>The draft genome sequence of Idiomarina salinarum ISL-52.</title>
        <authorList>
            <person name="Du J."/>
            <person name="Shao Z."/>
        </authorList>
    </citation>
    <scope>NUCLEOTIDE SEQUENCE [LARGE SCALE GENOMIC DNA]</scope>
    <source>
        <strain evidence="7 8">ISL-52</strain>
    </source>
</reference>
<keyword evidence="3" id="KW-0540">Nuclease</keyword>
<dbReference type="PANTHER" id="PTHR38039:SF1">
    <property type="entry name" value="TOXIN YOEB"/>
    <property type="match status" value="1"/>
</dbReference>
<evidence type="ECO:0000313" key="7">
    <source>
        <dbReference type="EMBL" id="KFZ30634.1"/>
    </source>
</evidence>
<dbReference type="InterPro" id="IPR009614">
    <property type="entry name" value="YoeB_toxin"/>
</dbReference>
<keyword evidence="5" id="KW-0378">Hydrolase</keyword>
<keyword evidence="2" id="KW-1277">Toxin-antitoxin system</keyword>
<dbReference type="SUPFAM" id="SSF143011">
    <property type="entry name" value="RelE-like"/>
    <property type="match status" value="1"/>
</dbReference>
<proteinExistence type="inferred from homology"/>
<evidence type="ECO:0000256" key="3">
    <source>
        <dbReference type="ARBA" id="ARBA00022722"/>
    </source>
</evidence>
<evidence type="ECO:0000256" key="6">
    <source>
        <dbReference type="ARBA" id="ARBA00030388"/>
    </source>
</evidence>
<dbReference type="Proteomes" id="UP000054363">
    <property type="component" value="Unassembled WGS sequence"/>
</dbReference>
<dbReference type="AlphaFoldDB" id="A0A094IXS1"/>
<dbReference type="GO" id="GO:0006401">
    <property type="term" value="P:RNA catabolic process"/>
    <property type="evidence" value="ECO:0007669"/>
    <property type="project" value="InterPro"/>
</dbReference>
<comment type="similarity">
    <text evidence="1">Belongs to the YoeB family.</text>
</comment>
<evidence type="ECO:0000256" key="1">
    <source>
        <dbReference type="ARBA" id="ARBA00008172"/>
    </source>
</evidence>
<dbReference type="EMBL" id="JPER01000004">
    <property type="protein sequence ID" value="KFZ30634.1"/>
    <property type="molecule type" value="Genomic_DNA"/>
</dbReference>
<keyword evidence="8" id="KW-1185">Reference proteome</keyword>
<comment type="caution">
    <text evidence="7">The sequence shown here is derived from an EMBL/GenBank/DDBJ whole genome shotgun (WGS) entry which is preliminary data.</text>
</comment>
<dbReference type="Pfam" id="PF06769">
    <property type="entry name" value="YoeB_toxin"/>
    <property type="match status" value="1"/>
</dbReference>
<dbReference type="PANTHER" id="PTHR38039">
    <property type="entry name" value="TOXIN YOEB"/>
    <property type="match status" value="1"/>
</dbReference>
<protein>
    <recommendedName>
        <fullName evidence="6">Putative mRNA interferase YoeB</fullName>
    </recommendedName>
</protein>
<accession>A0A094IXS1</accession>
<dbReference type="NCBIfam" id="TIGR02116">
    <property type="entry name" value="toxin_Txe_YoeB"/>
    <property type="match status" value="1"/>
</dbReference>